<proteinExistence type="predicted"/>
<keyword evidence="4 6" id="KW-1133">Transmembrane helix</keyword>
<protein>
    <submittedName>
        <fullName evidence="8">Prepilin peptidase</fullName>
        <ecNumber evidence="8">3.4.23.43</ecNumber>
    </submittedName>
</protein>
<evidence type="ECO:0000256" key="3">
    <source>
        <dbReference type="ARBA" id="ARBA00022692"/>
    </source>
</evidence>
<evidence type="ECO:0000313" key="9">
    <source>
        <dbReference type="Proteomes" id="UP001155128"/>
    </source>
</evidence>
<dbReference type="Pfam" id="PF01478">
    <property type="entry name" value="Peptidase_A24"/>
    <property type="match status" value="1"/>
</dbReference>
<evidence type="ECO:0000256" key="1">
    <source>
        <dbReference type="ARBA" id="ARBA00004651"/>
    </source>
</evidence>
<comment type="caution">
    <text evidence="8">The sequence shown here is derived from an EMBL/GenBank/DDBJ whole genome shotgun (WGS) entry which is preliminary data.</text>
</comment>
<dbReference type="GO" id="GO:0005886">
    <property type="term" value="C:plasma membrane"/>
    <property type="evidence" value="ECO:0007669"/>
    <property type="project" value="UniProtKB-SubCell"/>
</dbReference>
<dbReference type="PANTHER" id="PTHR36506:SF1">
    <property type="entry name" value="PREFLAGELLIN PEPTIDASE"/>
    <property type="match status" value="1"/>
</dbReference>
<dbReference type="Gene3D" id="1.20.120.1220">
    <property type="match status" value="1"/>
</dbReference>
<name>A0A9X2EFN4_9SPHN</name>
<dbReference type="InterPro" id="IPR052218">
    <property type="entry name" value="Preflagellin_Peptidase"/>
</dbReference>
<gene>
    <name evidence="8" type="ORF">NDO55_04700</name>
</gene>
<evidence type="ECO:0000256" key="5">
    <source>
        <dbReference type="ARBA" id="ARBA00023136"/>
    </source>
</evidence>
<keyword evidence="3 6" id="KW-0812">Transmembrane</keyword>
<feature type="domain" description="Prepilin type IV endopeptidase peptidase" evidence="7">
    <location>
        <begin position="13"/>
        <end position="114"/>
    </location>
</feature>
<dbReference type="AlphaFoldDB" id="A0A9X2EFN4"/>
<evidence type="ECO:0000313" key="8">
    <source>
        <dbReference type="EMBL" id="MCM8557115.1"/>
    </source>
</evidence>
<feature type="transmembrane region" description="Helical" evidence="6">
    <location>
        <begin position="31"/>
        <end position="52"/>
    </location>
</feature>
<feature type="transmembrane region" description="Helical" evidence="6">
    <location>
        <begin position="131"/>
        <end position="150"/>
    </location>
</feature>
<feature type="transmembrane region" description="Helical" evidence="6">
    <location>
        <begin position="99"/>
        <end position="119"/>
    </location>
</feature>
<keyword evidence="2" id="KW-1003">Cell membrane</keyword>
<accession>A0A9X2EFN4</accession>
<feature type="transmembrane region" description="Helical" evidence="6">
    <location>
        <begin position="59"/>
        <end position="79"/>
    </location>
</feature>
<dbReference type="Proteomes" id="UP001155128">
    <property type="component" value="Unassembled WGS sequence"/>
</dbReference>
<comment type="subcellular location">
    <subcellularLocation>
        <location evidence="1">Cell membrane</location>
        <topology evidence="1">Multi-pass membrane protein</topology>
    </subcellularLocation>
</comment>
<organism evidence="8 9">
    <name type="scientific">Sphingomicrobium sediminis</name>
    <dbReference type="NCBI Taxonomy" id="2950949"/>
    <lineage>
        <taxon>Bacteria</taxon>
        <taxon>Pseudomonadati</taxon>
        <taxon>Pseudomonadota</taxon>
        <taxon>Alphaproteobacteria</taxon>
        <taxon>Sphingomonadales</taxon>
        <taxon>Sphingomonadaceae</taxon>
        <taxon>Sphingomicrobium</taxon>
    </lineage>
</organism>
<dbReference type="GO" id="GO:0004190">
    <property type="term" value="F:aspartic-type endopeptidase activity"/>
    <property type="evidence" value="ECO:0007669"/>
    <property type="project" value="UniProtKB-EC"/>
</dbReference>
<dbReference type="RefSeq" id="WP_252112892.1">
    <property type="nucleotide sequence ID" value="NZ_JAMSHT010000001.1"/>
</dbReference>
<evidence type="ECO:0000256" key="6">
    <source>
        <dbReference type="SAM" id="Phobius"/>
    </source>
</evidence>
<evidence type="ECO:0000256" key="2">
    <source>
        <dbReference type="ARBA" id="ARBA00022475"/>
    </source>
</evidence>
<evidence type="ECO:0000256" key="4">
    <source>
        <dbReference type="ARBA" id="ARBA00022989"/>
    </source>
</evidence>
<dbReference type="EC" id="3.4.23.43" evidence="8"/>
<sequence length="154" mass="16821">MDFTFILLGGLGLLMVYMAIRDIQTYTIENWIVGLVAVAAPLYWWSAGVDLWPDAAIRIGVAAIVFLLLLVMFNMGVMGGGDVKLATALALWFTWAGTLKFLVIMSLAGGALSILVAVNHKIRKKPEKAEVPYGVAIAIGVLWLLTQRFLNHFA</sequence>
<dbReference type="InterPro" id="IPR000045">
    <property type="entry name" value="Prepilin_IV_endopep_pep"/>
</dbReference>
<keyword evidence="9" id="KW-1185">Reference proteome</keyword>
<keyword evidence="5 6" id="KW-0472">Membrane</keyword>
<dbReference type="PANTHER" id="PTHR36506">
    <property type="entry name" value="PREFLAGELLIN PEPTIDASE"/>
    <property type="match status" value="1"/>
</dbReference>
<keyword evidence="8" id="KW-0378">Hydrolase</keyword>
<reference evidence="8" key="1">
    <citation type="submission" date="2022-06" db="EMBL/GenBank/DDBJ databases">
        <title>Sphingomicrobium sedimins sp. nov., a marine bacterium isolated from tidal flat.</title>
        <authorList>
            <person name="Kim C.-H."/>
            <person name="Yoo Y."/>
            <person name="Kim J.-J."/>
        </authorList>
    </citation>
    <scope>NUCLEOTIDE SEQUENCE</scope>
    <source>
        <strain evidence="8">GRR-S6-50</strain>
    </source>
</reference>
<dbReference type="EMBL" id="JAMSHT010000001">
    <property type="protein sequence ID" value="MCM8557115.1"/>
    <property type="molecule type" value="Genomic_DNA"/>
</dbReference>
<evidence type="ECO:0000259" key="7">
    <source>
        <dbReference type="Pfam" id="PF01478"/>
    </source>
</evidence>